<evidence type="ECO:0000259" key="8">
    <source>
        <dbReference type="Pfam" id="PF04239"/>
    </source>
</evidence>
<evidence type="ECO:0008006" key="12">
    <source>
        <dbReference type="Google" id="ProtNLM"/>
    </source>
</evidence>
<name>A0ABP9JY78_9SPHN</name>
<dbReference type="Pfam" id="PF04239">
    <property type="entry name" value="DUF421"/>
    <property type="match status" value="1"/>
</dbReference>
<comment type="subcellular location">
    <subcellularLocation>
        <location evidence="1">Cell membrane</location>
        <topology evidence="1">Multi-pass membrane protein</topology>
    </subcellularLocation>
</comment>
<evidence type="ECO:0000256" key="4">
    <source>
        <dbReference type="ARBA" id="ARBA00022692"/>
    </source>
</evidence>
<evidence type="ECO:0000256" key="6">
    <source>
        <dbReference type="ARBA" id="ARBA00023136"/>
    </source>
</evidence>
<feature type="transmembrane region" description="Helical" evidence="7">
    <location>
        <begin position="72"/>
        <end position="91"/>
    </location>
</feature>
<evidence type="ECO:0000256" key="5">
    <source>
        <dbReference type="ARBA" id="ARBA00022989"/>
    </source>
</evidence>
<dbReference type="RefSeq" id="WP_346031423.1">
    <property type="nucleotide sequence ID" value="NZ_BAABHV010000001.1"/>
</dbReference>
<dbReference type="InterPro" id="IPR007353">
    <property type="entry name" value="DUF421"/>
</dbReference>
<comment type="similarity">
    <text evidence="2">Belongs to the UPF0702 family.</text>
</comment>
<keyword evidence="5 7" id="KW-1133">Transmembrane helix</keyword>
<protein>
    <recommendedName>
        <fullName evidence="12">DUF421 domain-containing protein</fullName>
    </recommendedName>
</protein>
<feature type="transmembrane region" description="Helical" evidence="7">
    <location>
        <begin position="48"/>
        <end position="66"/>
    </location>
</feature>
<evidence type="ECO:0000259" key="9">
    <source>
        <dbReference type="Pfam" id="PF20730"/>
    </source>
</evidence>
<feature type="domain" description="YetF-like N-terminal transmembrane" evidence="9">
    <location>
        <begin position="19"/>
        <end position="91"/>
    </location>
</feature>
<feature type="transmembrane region" description="Helical" evidence="7">
    <location>
        <begin position="12"/>
        <end position="36"/>
    </location>
</feature>
<gene>
    <name evidence="10" type="ORF">GCM10023208_03610</name>
</gene>
<accession>A0ABP9JY78</accession>
<evidence type="ECO:0000256" key="1">
    <source>
        <dbReference type="ARBA" id="ARBA00004651"/>
    </source>
</evidence>
<evidence type="ECO:0000256" key="3">
    <source>
        <dbReference type="ARBA" id="ARBA00022475"/>
    </source>
</evidence>
<dbReference type="PANTHER" id="PTHR34582:SF6">
    <property type="entry name" value="UPF0702 TRANSMEMBRANE PROTEIN YCAP"/>
    <property type="match status" value="1"/>
</dbReference>
<sequence>MNRSEFSLFETSWAQLGEVALAAVLAYLAIILIVRVNGSRTTSQLNSFDWIINVMIGSLAASGVLLEDVSLLAALVAIVVLTGLQFLLTWITRKSSTAEAVVKQEPVLLTHKGQFLEQAMTKTRISKDEIMTALRGNGMTSVRDANWVVLETNGTLSVIPRQDDLSIEDADAVKDMRMARSLRND</sequence>
<dbReference type="InterPro" id="IPR023090">
    <property type="entry name" value="UPF0702_alpha/beta_dom_sf"/>
</dbReference>
<evidence type="ECO:0000256" key="2">
    <source>
        <dbReference type="ARBA" id="ARBA00006448"/>
    </source>
</evidence>
<keyword evidence="4 7" id="KW-0812">Transmembrane</keyword>
<dbReference type="PANTHER" id="PTHR34582">
    <property type="entry name" value="UPF0702 TRANSMEMBRANE PROTEIN YCAP"/>
    <property type="match status" value="1"/>
</dbReference>
<organism evidence="10 11">
    <name type="scientific">Erythrobacter westpacificensis</name>
    <dbReference type="NCBI Taxonomy" id="1055231"/>
    <lineage>
        <taxon>Bacteria</taxon>
        <taxon>Pseudomonadati</taxon>
        <taxon>Pseudomonadota</taxon>
        <taxon>Alphaproteobacteria</taxon>
        <taxon>Sphingomonadales</taxon>
        <taxon>Erythrobacteraceae</taxon>
        <taxon>Erythrobacter/Porphyrobacter group</taxon>
        <taxon>Erythrobacter</taxon>
    </lineage>
</organism>
<evidence type="ECO:0000256" key="7">
    <source>
        <dbReference type="SAM" id="Phobius"/>
    </source>
</evidence>
<dbReference type="EMBL" id="BAABHV010000001">
    <property type="protein sequence ID" value="GAA5047347.1"/>
    <property type="molecule type" value="Genomic_DNA"/>
</dbReference>
<evidence type="ECO:0000313" key="10">
    <source>
        <dbReference type="EMBL" id="GAA5047347.1"/>
    </source>
</evidence>
<proteinExistence type="inferred from homology"/>
<keyword evidence="11" id="KW-1185">Reference proteome</keyword>
<dbReference type="InterPro" id="IPR048454">
    <property type="entry name" value="YetF_N"/>
</dbReference>
<comment type="caution">
    <text evidence="10">The sequence shown here is derived from an EMBL/GenBank/DDBJ whole genome shotgun (WGS) entry which is preliminary data.</text>
</comment>
<dbReference type="Gene3D" id="3.30.240.20">
    <property type="entry name" value="bsu07140 like domains"/>
    <property type="match status" value="1"/>
</dbReference>
<keyword evidence="3" id="KW-1003">Cell membrane</keyword>
<keyword evidence="6 7" id="KW-0472">Membrane</keyword>
<feature type="domain" description="YetF C-terminal" evidence="8">
    <location>
        <begin position="94"/>
        <end position="163"/>
    </location>
</feature>
<reference evidence="11" key="1">
    <citation type="journal article" date="2019" name="Int. J. Syst. Evol. Microbiol.">
        <title>The Global Catalogue of Microorganisms (GCM) 10K type strain sequencing project: providing services to taxonomists for standard genome sequencing and annotation.</title>
        <authorList>
            <consortium name="The Broad Institute Genomics Platform"/>
            <consortium name="The Broad Institute Genome Sequencing Center for Infectious Disease"/>
            <person name="Wu L."/>
            <person name="Ma J."/>
        </authorList>
    </citation>
    <scope>NUCLEOTIDE SEQUENCE [LARGE SCALE GENOMIC DNA]</scope>
    <source>
        <strain evidence="11">JCM 18014</strain>
    </source>
</reference>
<dbReference type="Pfam" id="PF20730">
    <property type="entry name" value="YetF_N"/>
    <property type="match status" value="1"/>
</dbReference>
<dbReference type="Proteomes" id="UP001500518">
    <property type="component" value="Unassembled WGS sequence"/>
</dbReference>
<evidence type="ECO:0000313" key="11">
    <source>
        <dbReference type="Proteomes" id="UP001500518"/>
    </source>
</evidence>